<evidence type="ECO:0000313" key="1">
    <source>
        <dbReference type="EMBL" id="MCY1081434.1"/>
    </source>
</evidence>
<organism evidence="1 2">
    <name type="scientific">Archangium lansingense</name>
    <dbReference type="NCBI Taxonomy" id="2995310"/>
    <lineage>
        <taxon>Bacteria</taxon>
        <taxon>Pseudomonadati</taxon>
        <taxon>Myxococcota</taxon>
        <taxon>Myxococcia</taxon>
        <taxon>Myxococcales</taxon>
        <taxon>Cystobacterineae</taxon>
        <taxon>Archangiaceae</taxon>
        <taxon>Archangium</taxon>
    </lineage>
</organism>
<dbReference type="SUPFAM" id="SSF52540">
    <property type="entry name" value="P-loop containing nucleoside triphosphate hydrolases"/>
    <property type="match status" value="1"/>
</dbReference>
<dbReference type="InterPro" id="IPR027417">
    <property type="entry name" value="P-loop_NTPase"/>
</dbReference>
<keyword evidence="1" id="KW-0067">ATP-binding</keyword>
<dbReference type="GO" id="GO:0005524">
    <property type="term" value="F:ATP binding"/>
    <property type="evidence" value="ECO:0007669"/>
    <property type="project" value="UniProtKB-KW"/>
</dbReference>
<dbReference type="Gene3D" id="3.40.50.300">
    <property type="entry name" value="P-loop containing nucleotide triphosphate hydrolases"/>
    <property type="match status" value="1"/>
</dbReference>
<accession>A0ABT4AIC2</accession>
<dbReference type="Pfam" id="PF13671">
    <property type="entry name" value="AAA_33"/>
    <property type="match status" value="1"/>
</dbReference>
<reference evidence="1 2" key="1">
    <citation type="submission" date="2022-11" db="EMBL/GenBank/DDBJ databases">
        <title>Minimal conservation of predation-associated metabolite biosynthetic gene clusters underscores biosynthetic potential of Myxococcota including descriptions for ten novel species: Archangium lansinium sp. nov., Myxococcus landrumus sp. nov., Nannocystis bai.</title>
        <authorList>
            <person name="Ahearne A."/>
            <person name="Stevens C."/>
            <person name="Phillips K."/>
        </authorList>
    </citation>
    <scope>NUCLEOTIDE SEQUENCE [LARGE SCALE GENOMIC DNA]</scope>
    <source>
        <strain evidence="1 2">MIWBW</strain>
    </source>
</reference>
<evidence type="ECO:0000313" key="2">
    <source>
        <dbReference type="Proteomes" id="UP001207654"/>
    </source>
</evidence>
<protein>
    <submittedName>
        <fullName evidence="1">ATP-binding protein</fullName>
    </submittedName>
</protein>
<dbReference type="EMBL" id="JAPNKA010000001">
    <property type="protein sequence ID" value="MCY1081434.1"/>
    <property type="molecule type" value="Genomic_DNA"/>
</dbReference>
<name>A0ABT4AIC2_9BACT</name>
<gene>
    <name evidence="1" type="ORF">OV287_43965</name>
</gene>
<keyword evidence="1" id="KW-0547">Nucleotide-binding</keyword>
<dbReference type="PANTHER" id="PTHR12083">
    <property type="entry name" value="BIFUNCTIONAL POLYNUCLEOTIDE PHOSPHATASE/KINASE"/>
    <property type="match status" value="1"/>
</dbReference>
<dbReference type="Proteomes" id="UP001207654">
    <property type="component" value="Unassembled WGS sequence"/>
</dbReference>
<sequence length="163" mass="18516">MDLVLFIGLQGSGKSSFFRERFAATHVHVSKDLWPNARKREARQRRLIAEALARGDSVVVDNTNPLVEDRAPLIAIGQERGARVVGYVFESDLETCLARNAGRVGRARVSDKAIHITYRKLRWPSYAEGFNALFHVRARPEGGFDVREWREGDESERVRRPDA</sequence>
<keyword evidence="2" id="KW-1185">Reference proteome</keyword>
<dbReference type="RefSeq" id="WP_267540032.1">
    <property type="nucleotide sequence ID" value="NZ_JAPNKA010000001.1"/>
</dbReference>
<proteinExistence type="predicted"/>
<comment type="caution">
    <text evidence="1">The sequence shown here is derived from an EMBL/GenBank/DDBJ whole genome shotgun (WGS) entry which is preliminary data.</text>
</comment>
<dbReference type="PANTHER" id="PTHR12083:SF9">
    <property type="entry name" value="BIFUNCTIONAL POLYNUCLEOTIDE PHOSPHATASE_KINASE"/>
    <property type="match status" value="1"/>
</dbReference>